<dbReference type="RefSeq" id="WP_211681739.1">
    <property type="nucleotide sequence ID" value="NZ_JAGRQH010000004.1"/>
</dbReference>
<feature type="domain" description="EAL" evidence="2">
    <location>
        <begin position="298"/>
        <end position="549"/>
    </location>
</feature>
<comment type="caution">
    <text evidence="4">The sequence shown here is derived from an EMBL/GenBank/DDBJ whole genome shotgun (WGS) entry which is preliminary data.</text>
</comment>
<gene>
    <name evidence="4" type="ORF">KB213_07270</name>
</gene>
<dbReference type="InterPro" id="IPR029787">
    <property type="entry name" value="Nucleotide_cyclase"/>
</dbReference>
<dbReference type="InterPro" id="IPR043128">
    <property type="entry name" value="Rev_trsase/Diguanyl_cyclase"/>
</dbReference>
<dbReference type="InterPro" id="IPR000160">
    <property type="entry name" value="GGDEF_dom"/>
</dbReference>
<dbReference type="CDD" id="cd01949">
    <property type="entry name" value="GGDEF"/>
    <property type="match status" value="1"/>
</dbReference>
<dbReference type="PANTHER" id="PTHR44757:SF2">
    <property type="entry name" value="BIOFILM ARCHITECTURE MAINTENANCE PROTEIN MBAA"/>
    <property type="match status" value="1"/>
</dbReference>
<name>A0ABS5E7F9_9PROT</name>
<sequence length="553" mass="62763">MLTLFDTDYAQLILCALDHTAGVIIIDSHKNTLLFNNKFIEISQYDKNKKNDLIDNITQLINSDEIWHGELCYNKNSGIPSWVDLTIVPHFNKAKNTTYYISICFDISTQKMTEEHLRANKNMLQKALTIDPLTGISNRIAFSNHVKSIPKKEKSNLLVCIYMIDIDSFKIANDTLGHKAGDKLLKEISQKLHNAQNDHTLVARMGGDEFAIITTGSSENYFKEKVNRTIQSLNFLFSFNGIVHHTTASIGYAISNINDKDIYNTLYSADIALYHAKSMGGNCAYAYNSELKHQHDNKIRLRSAILNNLQKNEFLIQYQPIIEMNSNNIVSTSTSLQCLSPHGDWSIDNLDNIVDNIHIDRALSQTSFTEILKEIQKIQKYPINFSLKIPSKNIIHAQLLSNTIEKITKHSIPPERVILEIDNNIINNTKNNAIQRDLAELRKMGIKIILSGFGKEKTYLMPLRDIEYDYTKIDFSLIQTLHSSTINRTITKSLIDITHAMGKKTIAEGVETTQCADILTQLGCDFAQGLFYSPPLTLKQLEKKLQTSTSPFR</sequence>
<dbReference type="SMART" id="SM00052">
    <property type="entry name" value="EAL"/>
    <property type="match status" value="1"/>
</dbReference>
<dbReference type="PROSITE" id="PS50887">
    <property type="entry name" value="GGDEF"/>
    <property type="match status" value="1"/>
</dbReference>
<evidence type="ECO:0000313" key="4">
    <source>
        <dbReference type="EMBL" id="MBR0559850.1"/>
    </source>
</evidence>
<dbReference type="InterPro" id="IPR035919">
    <property type="entry name" value="EAL_sf"/>
</dbReference>
<dbReference type="InterPro" id="IPR035965">
    <property type="entry name" value="PAS-like_dom_sf"/>
</dbReference>
<dbReference type="CDD" id="cd01948">
    <property type="entry name" value="EAL"/>
    <property type="match status" value="1"/>
</dbReference>
<evidence type="ECO:0000259" key="2">
    <source>
        <dbReference type="PROSITE" id="PS50883"/>
    </source>
</evidence>
<evidence type="ECO:0000259" key="1">
    <source>
        <dbReference type="PROSITE" id="PS50113"/>
    </source>
</evidence>
<feature type="domain" description="PAC" evidence="1">
    <location>
        <begin position="67"/>
        <end position="119"/>
    </location>
</feature>
<evidence type="ECO:0000313" key="5">
    <source>
        <dbReference type="Proteomes" id="UP000677812"/>
    </source>
</evidence>
<dbReference type="Gene3D" id="3.20.20.450">
    <property type="entry name" value="EAL domain"/>
    <property type="match status" value="1"/>
</dbReference>
<dbReference type="Proteomes" id="UP000677812">
    <property type="component" value="Unassembled WGS sequence"/>
</dbReference>
<dbReference type="SMART" id="SM00267">
    <property type="entry name" value="GGDEF"/>
    <property type="match status" value="1"/>
</dbReference>
<dbReference type="PANTHER" id="PTHR44757">
    <property type="entry name" value="DIGUANYLATE CYCLASE DGCP"/>
    <property type="match status" value="1"/>
</dbReference>
<dbReference type="PROSITE" id="PS50883">
    <property type="entry name" value="EAL"/>
    <property type="match status" value="1"/>
</dbReference>
<proteinExistence type="predicted"/>
<dbReference type="NCBIfam" id="TIGR00254">
    <property type="entry name" value="GGDEF"/>
    <property type="match status" value="1"/>
</dbReference>
<dbReference type="InterPro" id="IPR000700">
    <property type="entry name" value="PAS-assoc_C"/>
</dbReference>
<dbReference type="EMBL" id="JAGRQH010000004">
    <property type="protein sequence ID" value="MBR0559850.1"/>
    <property type="molecule type" value="Genomic_DNA"/>
</dbReference>
<dbReference type="Pfam" id="PF00990">
    <property type="entry name" value="GGDEF"/>
    <property type="match status" value="1"/>
</dbReference>
<dbReference type="SUPFAM" id="SSF55785">
    <property type="entry name" value="PYP-like sensor domain (PAS domain)"/>
    <property type="match status" value="1"/>
</dbReference>
<dbReference type="PROSITE" id="PS50113">
    <property type="entry name" value="PAC"/>
    <property type="match status" value="1"/>
</dbReference>
<organism evidence="4 5">
    <name type="scientific">Neokomagataea anthophila</name>
    <dbReference type="NCBI Taxonomy" id="2826925"/>
    <lineage>
        <taxon>Bacteria</taxon>
        <taxon>Pseudomonadati</taxon>
        <taxon>Pseudomonadota</taxon>
        <taxon>Alphaproteobacteria</taxon>
        <taxon>Acetobacterales</taxon>
        <taxon>Acetobacteraceae</taxon>
        <taxon>Neokomagataea</taxon>
    </lineage>
</organism>
<dbReference type="SUPFAM" id="SSF141868">
    <property type="entry name" value="EAL domain-like"/>
    <property type="match status" value="1"/>
</dbReference>
<keyword evidence="5" id="KW-1185">Reference proteome</keyword>
<reference evidence="4 5" key="1">
    <citation type="submission" date="2021-04" db="EMBL/GenBank/DDBJ databases">
        <title>The complete genome sequence of Neokomagataea sp. TBRC 2177.</title>
        <authorList>
            <person name="Charoenyingcharoen P."/>
            <person name="Yukphan P."/>
        </authorList>
    </citation>
    <scope>NUCLEOTIDE SEQUENCE [LARGE SCALE GENOMIC DNA]</scope>
    <source>
        <strain evidence="4 5">TBRC 2177</strain>
    </source>
</reference>
<protein>
    <submittedName>
        <fullName evidence="4">EAL domain-containing protein</fullName>
    </submittedName>
</protein>
<dbReference type="InterPro" id="IPR001633">
    <property type="entry name" value="EAL_dom"/>
</dbReference>
<dbReference type="Gene3D" id="3.30.70.270">
    <property type="match status" value="1"/>
</dbReference>
<accession>A0ABS5E7F9</accession>
<dbReference type="Gene3D" id="3.30.450.20">
    <property type="entry name" value="PAS domain"/>
    <property type="match status" value="1"/>
</dbReference>
<evidence type="ECO:0000259" key="3">
    <source>
        <dbReference type="PROSITE" id="PS50887"/>
    </source>
</evidence>
<dbReference type="Pfam" id="PF00563">
    <property type="entry name" value="EAL"/>
    <property type="match status" value="1"/>
</dbReference>
<dbReference type="InterPro" id="IPR052155">
    <property type="entry name" value="Biofilm_reg_signaling"/>
</dbReference>
<feature type="domain" description="GGDEF" evidence="3">
    <location>
        <begin position="157"/>
        <end position="289"/>
    </location>
</feature>
<dbReference type="SUPFAM" id="SSF55073">
    <property type="entry name" value="Nucleotide cyclase"/>
    <property type="match status" value="1"/>
</dbReference>